<evidence type="ECO:0000259" key="3">
    <source>
        <dbReference type="Pfam" id="PF00534"/>
    </source>
</evidence>
<organism evidence="5 6">
    <name type="scientific">Actinomyces johnsonii F0510</name>
    <dbReference type="NCBI Taxonomy" id="1227262"/>
    <lineage>
        <taxon>Bacteria</taxon>
        <taxon>Bacillati</taxon>
        <taxon>Actinomycetota</taxon>
        <taxon>Actinomycetes</taxon>
        <taxon>Actinomycetales</taxon>
        <taxon>Actinomycetaceae</taxon>
        <taxon>Actinomyces</taxon>
    </lineage>
</organism>
<evidence type="ECO:0000259" key="4">
    <source>
        <dbReference type="Pfam" id="PF13579"/>
    </source>
</evidence>
<dbReference type="PANTHER" id="PTHR12526:SF635">
    <property type="entry name" value="GLYCOSYL TRANSFERASE GROUP 1"/>
    <property type="match status" value="1"/>
</dbReference>
<protein>
    <submittedName>
        <fullName evidence="5">Glycosyltransferase, group 1 family protein</fullName>
    </submittedName>
</protein>
<evidence type="ECO:0000256" key="1">
    <source>
        <dbReference type="ARBA" id="ARBA00022676"/>
    </source>
</evidence>
<dbReference type="SUPFAM" id="SSF53756">
    <property type="entry name" value="UDP-Glycosyltransferase/glycogen phosphorylase"/>
    <property type="match status" value="1"/>
</dbReference>
<dbReference type="Proteomes" id="UP000016498">
    <property type="component" value="Unassembled WGS sequence"/>
</dbReference>
<dbReference type="AlphaFoldDB" id="U1QE21"/>
<accession>U1QE21</accession>
<feature type="domain" description="Glycosyltransferase subfamily 4-like N-terminal" evidence="4">
    <location>
        <begin position="21"/>
        <end position="171"/>
    </location>
</feature>
<dbReference type="HOGENOM" id="CLU_009583_3_0_11"/>
<dbReference type="EMBL" id="AWSD01000129">
    <property type="protein sequence ID" value="ERH20184.1"/>
    <property type="molecule type" value="Genomic_DNA"/>
</dbReference>
<sequence>MNPDRLRIAMIGTRGVPARYGGFETAIEEVGRRLAGRGHQVLVYCRNPEPDTPLPNIYLGMRLVELPSVKNRSLETLSHTALSVAHLLRRTHPDAAFVFNAANSPFLPALRAARVPVATHVDGLEWRRGKWGPTGKRYYRAAEALAVRYSDALIADAQGIADYYADEFDAPTDLISYGAPRIKADTSRLAELDLSPKGFHLVVARFEVENHVDVIVEGYVRSDAALPLVVVGSAPYADEYTARIESLADDRVRLLGGLWDQELLDALYAGALVYYHGHSVGGTNPSLLRAIGAGAAVDAFDVSFNREVLGEAGRYWTSPDDVAALVASAESDVEAQAARGEESRERAALYDWDEVASGYEALARRLAFEGPTRHRPSGRRTGKVSL</sequence>
<gene>
    <name evidence="5" type="ORF">HMPREF1549_01313</name>
</gene>
<keyword evidence="2 5" id="KW-0808">Transferase</keyword>
<evidence type="ECO:0000313" key="6">
    <source>
        <dbReference type="Proteomes" id="UP000016498"/>
    </source>
</evidence>
<dbReference type="InterPro" id="IPR028098">
    <property type="entry name" value="Glyco_trans_4-like_N"/>
</dbReference>
<comment type="caution">
    <text evidence="5">The sequence shown here is derived from an EMBL/GenBank/DDBJ whole genome shotgun (WGS) entry which is preliminary data.</text>
</comment>
<dbReference type="Pfam" id="PF13579">
    <property type="entry name" value="Glyco_trans_4_4"/>
    <property type="match status" value="1"/>
</dbReference>
<dbReference type="PATRIC" id="fig|1227262.3.peg.1070"/>
<evidence type="ECO:0000313" key="5">
    <source>
        <dbReference type="EMBL" id="ERH20184.1"/>
    </source>
</evidence>
<proteinExistence type="predicted"/>
<evidence type="ECO:0000256" key="2">
    <source>
        <dbReference type="ARBA" id="ARBA00022679"/>
    </source>
</evidence>
<feature type="domain" description="Glycosyl transferase family 1" evidence="3">
    <location>
        <begin position="199"/>
        <end position="342"/>
    </location>
</feature>
<dbReference type="InterPro" id="IPR001296">
    <property type="entry name" value="Glyco_trans_1"/>
</dbReference>
<dbReference type="GO" id="GO:0016757">
    <property type="term" value="F:glycosyltransferase activity"/>
    <property type="evidence" value="ECO:0007669"/>
    <property type="project" value="UniProtKB-KW"/>
</dbReference>
<keyword evidence="1" id="KW-0328">Glycosyltransferase</keyword>
<dbReference type="PANTHER" id="PTHR12526">
    <property type="entry name" value="GLYCOSYLTRANSFERASE"/>
    <property type="match status" value="1"/>
</dbReference>
<dbReference type="Gene3D" id="3.40.50.2000">
    <property type="entry name" value="Glycogen Phosphorylase B"/>
    <property type="match status" value="2"/>
</dbReference>
<dbReference type="Pfam" id="PF00534">
    <property type="entry name" value="Glycos_transf_1"/>
    <property type="match status" value="1"/>
</dbReference>
<name>U1QE21_9ACTO</name>
<reference evidence="5 6" key="1">
    <citation type="submission" date="2013-06" db="EMBL/GenBank/DDBJ databases">
        <authorList>
            <person name="Weinstock G."/>
            <person name="Sodergren E."/>
            <person name="Lobos E.A."/>
            <person name="Fulton L."/>
            <person name="Fulton R."/>
            <person name="Courtney L."/>
            <person name="Fronick C."/>
            <person name="O'Laughlin M."/>
            <person name="Godfrey J."/>
            <person name="Wilson R.M."/>
            <person name="Miner T."/>
            <person name="Farmer C."/>
            <person name="Delehaunty K."/>
            <person name="Cordes M."/>
            <person name="Minx P."/>
            <person name="Tomlinson C."/>
            <person name="Chen J."/>
            <person name="Wollam A."/>
            <person name="Pepin K.H."/>
            <person name="Bhonagiri V."/>
            <person name="Zhang X."/>
            <person name="Warren W."/>
            <person name="Mitreva M."/>
            <person name="Mardis E.R."/>
            <person name="Wilson R.K."/>
        </authorList>
    </citation>
    <scope>NUCLEOTIDE SEQUENCE [LARGE SCALE GENOMIC DNA]</scope>
    <source>
        <strain evidence="5 6">F0510</strain>
    </source>
</reference>